<accession>A0A645FS97</accession>
<comment type="caution">
    <text evidence="1">The sequence shown here is derived from an EMBL/GenBank/DDBJ whole genome shotgun (WGS) entry which is preliminary data.</text>
</comment>
<proteinExistence type="predicted"/>
<dbReference type="AlphaFoldDB" id="A0A645FS97"/>
<name>A0A645FS97_9ZZZZ</name>
<reference evidence="1" key="1">
    <citation type="submission" date="2019-08" db="EMBL/GenBank/DDBJ databases">
        <authorList>
            <person name="Kucharzyk K."/>
            <person name="Murdoch R.W."/>
            <person name="Higgins S."/>
            <person name="Loffler F."/>
        </authorList>
    </citation>
    <scope>NUCLEOTIDE SEQUENCE</scope>
</reference>
<sequence>MLLAARELPGPTLQQRRQPQQLCRLPETLLALGLANLAHLQTELDVVCHVHVREERIVLEHHGNAALCRRHMGDVATIDAHRPRGGHVQPGNHAQGGGFAAARRAEQDAKRAWFNAQIHGMQGRGVTPGFGDVLQLDQRHRASLERLDDSRVSTQIQPNKTGASGACYLLISDRNDLESSFLNAKAASISIASVHEKSPDCLRRPGLAVWPRNRRGLTWASPP</sequence>
<dbReference type="EMBL" id="VSSQ01063245">
    <property type="protein sequence ID" value="MPN16309.1"/>
    <property type="molecule type" value="Genomic_DNA"/>
</dbReference>
<evidence type="ECO:0000313" key="1">
    <source>
        <dbReference type="EMBL" id="MPN16309.1"/>
    </source>
</evidence>
<protein>
    <submittedName>
        <fullName evidence="1">Uncharacterized protein</fullName>
    </submittedName>
</protein>
<gene>
    <name evidence="1" type="ORF">SDC9_163648</name>
</gene>
<dbReference type="AntiFam" id="ANF00095">
    <property type="entry name" value="Shadow ORF (opposite ABC transporters)"/>
</dbReference>
<organism evidence="1">
    <name type="scientific">bioreactor metagenome</name>
    <dbReference type="NCBI Taxonomy" id="1076179"/>
    <lineage>
        <taxon>unclassified sequences</taxon>
        <taxon>metagenomes</taxon>
        <taxon>ecological metagenomes</taxon>
    </lineage>
</organism>